<protein>
    <recommendedName>
        <fullName evidence="2">Transglycosylase SLT domain-containing protein</fullName>
    </recommendedName>
</protein>
<proteinExistence type="predicted"/>
<evidence type="ECO:0008006" key="2">
    <source>
        <dbReference type="Google" id="ProtNLM"/>
    </source>
</evidence>
<organism evidence="1">
    <name type="scientific">uncultured Caudovirales phage</name>
    <dbReference type="NCBI Taxonomy" id="2100421"/>
    <lineage>
        <taxon>Viruses</taxon>
        <taxon>Duplodnaviria</taxon>
        <taxon>Heunggongvirae</taxon>
        <taxon>Uroviricota</taxon>
        <taxon>Caudoviricetes</taxon>
        <taxon>Peduoviridae</taxon>
        <taxon>Maltschvirus</taxon>
        <taxon>Maltschvirus maltsch</taxon>
    </lineage>
</organism>
<sequence length="87" mass="9950">MTLNDIDQTHCLIDLYNKESNFNPSARNGSHYGIPQGRSTYLKKASGIAQIQWGLRYIGNRYGWVNEANQVPNACAAWNHFLKKGWH</sequence>
<evidence type="ECO:0000313" key="1">
    <source>
        <dbReference type="EMBL" id="CAB4147365.1"/>
    </source>
</evidence>
<dbReference type="EMBL" id="LR796487">
    <property type="protein sequence ID" value="CAB4147365.1"/>
    <property type="molecule type" value="Genomic_DNA"/>
</dbReference>
<name>A0A6J5MJM5_9CAUD</name>
<accession>A0A6J5MJM5</accession>
<reference evidence="1" key="1">
    <citation type="submission" date="2020-04" db="EMBL/GenBank/DDBJ databases">
        <authorList>
            <person name="Chiriac C."/>
            <person name="Salcher M."/>
            <person name="Ghai R."/>
            <person name="Kavagutti S V."/>
        </authorList>
    </citation>
    <scope>NUCLEOTIDE SEQUENCE</scope>
</reference>
<gene>
    <name evidence="1" type="ORF">UFOVP432_26</name>
</gene>